<dbReference type="Proteomes" id="UP000272888">
    <property type="component" value="Unassembled WGS sequence"/>
</dbReference>
<evidence type="ECO:0000313" key="3">
    <source>
        <dbReference type="Proteomes" id="UP000272888"/>
    </source>
</evidence>
<dbReference type="RefSeq" id="WP_120642645.1">
    <property type="nucleotide sequence ID" value="NZ_RAWB01000047.1"/>
</dbReference>
<organism evidence="2 3">
    <name type="scientific">Corallococcus llansteffanensis</name>
    <dbReference type="NCBI Taxonomy" id="2316731"/>
    <lineage>
        <taxon>Bacteria</taxon>
        <taxon>Pseudomonadati</taxon>
        <taxon>Myxococcota</taxon>
        <taxon>Myxococcia</taxon>
        <taxon>Myxococcales</taxon>
        <taxon>Cystobacterineae</taxon>
        <taxon>Myxococcaceae</taxon>
        <taxon>Corallococcus</taxon>
    </lineage>
</organism>
<accession>A0A3A8QND1</accession>
<dbReference type="EMBL" id="RAWB01000047">
    <property type="protein sequence ID" value="RKH64684.1"/>
    <property type="molecule type" value="Genomic_DNA"/>
</dbReference>
<evidence type="ECO:0000313" key="2">
    <source>
        <dbReference type="EMBL" id="RKH64684.1"/>
    </source>
</evidence>
<dbReference type="AlphaFoldDB" id="A0A3A8QND1"/>
<reference evidence="3" key="1">
    <citation type="submission" date="2018-09" db="EMBL/GenBank/DDBJ databases">
        <authorList>
            <person name="Livingstone P.G."/>
            <person name="Whitworth D.E."/>
        </authorList>
    </citation>
    <scope>NUCLEOTIDE SEQUENCE [LARGE SCALE GENOMIC DNA]</scope>
    <source>
        <strain evidence="3">CA051B</strain>
    </source>
</reference>
<name>A0A3A8QND1_9BACT</name>
<feature type="signal peptide" evidence="1">
    <location>
        <begin position="1"/>
        <end position="25"/>
    </location>
</feature>
<evidence type="ECO:0000256" key="1">
    <source>
        <dbReference type="SAM" id="SignalP"/>
    </source>
</evidence>
<keyword evidence="1" id="KW-0732">Signal</keyword>
<keyword evidence="3" id="KW-1185">Reference proteome</keyword>
<protein>
    <submittedName>
        <fullName evidence="2">Uncharacterized protein</fullName>
    </submittedName>
</protein>
<feature type="chain" id="PRO_5017435172" evidence="1">
    <location>
        <begin position="26"/>
        <end position="327"/>
    </location>
</feature>
<gene>
    <name evidence="2" type="ORF">D7V93_07070</name>
</gene>
<sequence length="327" mass="34445">MRNAGLHRLATVFLSLMLTASGAWAQSVCPPVPTGKAPSSITISPPPNGLYNTIGLLDCVPGQFTVIDYSGSPLDIKFTFPTPVKLTGFAGIAGGAAPSNSTPWDNSWEVQYLDAATSTYKYVVVDARSPATFDYVQDFRFATLGFITPITAQTFVVRATRNSGDHKVHLSELHPLYAEASAQPGEDICALLGTTNRPAFCPANPPTQPLGVCSNVTLLKNKCQSAGAVCVNLYSAVCTPGAVGAPTVYFAQAVVAGGPNPNGSWPLMGVHVTHNATPVSESNTHFVNRTDVYGNVFAPKPAPTGNIEACVSWWAGPFSPRQSLCTL</sequence>
<proteinExistence type="predicted"/>
<comment type="caution">
    <text evidence="2">The sequence shown here is derived from an EMBL/GenBank/DDBJ whole genome shotgun (WGS) entry which is preliminary data.</text>
</comment>